<dbReference type="EMBL" id="CVLB01000001">
    <property type="protein sequence ID" value="CRF33955.1"/>
    <property type="molecule type" value="Genomic_DNA"/>
</dbReference>
<protein>
    <submittedName>
        <fullName evidence="2">Hypothetical membrane protein</fullName>
    </submittedName>
</protein>
<evidence type="ECO:0000313" key="3">
    <source>
        <dbReference type="Proteomes" id="UP000043763"/>
    </source>
</evidence>
<evidence type="ECO:0000256" key="1">
    <source>
        <dbReference type="SAM" id="Phobius"/>
    </source>
</evidence>
<gene>
    <name evidence="2" type="ORF">BRSU_1781</name>
</gene>
<feature type="transmembrane region" description="Helical" evidence="1">
    <location>
        <begin position="57"/>
        <end position="77"/>
    </location>
</feature>
<dbReference type="RefSeq" id="WP_048594960.1">
    <property type="nucleotide sequence ID" value="NZ_CVLB01000001.1"/>
</dbReference>
<dbReference type="AlphaFoldDB" id="A0A0G4K7Z2"/>
<sequence length="83" mass="10197">MICNEEVLINNEEYNKIKEKIIRHTIKLHSIDKNNFKLFLEIYIIKNLIDDKDIENYYISNNFFISNAYLILLIYLWKWNVII</sequence>
<evidence type="ECO:0000313" key="2">
    <source>
        <dbReference type="EMBL" id="CRF33955.1"/>
    </source>
</evidence>
<keyword evidence="1" id="KW-0472">Membrane</keyword>
<reference evidence="3" key="1">
    <citation type="submission" date="2015-04" db="EMBL/GenBank/DDBJ databases">
        <authorList>
            <person name="Mushtaq Mamoona"/>
        </authorList>
    </citation>
    <scope>NUCLEOTIDE SEQUENCE [LARGE SCALE GENOMIC DNA]</scope>
    <source>
        <strain evidence="3">AN4859/03</strain>
    </source>
</reference>
<organism evidence="2 3">
    <name type="scientific">Brachyspira suanatina</name>
    <dbReference type="NCBI Taxonomy" id="381802"/>
    <lineage>
        <taxon>Bacteria</taxon>
        <taxon>Pseudomonadati</taxon>
        <taxon>Spirochaetota</taxon>
        <taxon>Spirochaetia</taxon>
        <taxon>Brachyspirales</taxon>
        <taxon>Brachyspiraceae</taxon>
        <taxon>Brachyspira</taxon>
    </lineage>
</organism>
<keyword evidence="1" id="KW-1133">Transmembrane helix</keyword>
<dbReference type="Proteomes" id="UP000043763">
    <property type="component" value="Unassembled WGS sequence"/>
</dbReference>
<keyword evidence="1" id="KW-0812">Transmembrane</keyword>
<accession>A0A0G4K7Z2</accession>
<keyword evidence="3" id="KW-1185">Reference proteome</keyword>
<proteinExistence type="predicted"/>
<name>A0A0G4K7Z2_9SPIR</name>